<evidence type="ECO:0000313" key="2">
    <source>
        <dbReference type="EMBL" id="NZA01518.1"/>
    </source>
</evidence>
<sequence>MTRTLTALALAAASLTLGTAAQAHTPHPLTPAVADGLAPGALAPTC</sequence>
<evidence type="ECO:0000256" key="1">
    <source>
        <dbReference type="SAM" id="SignalP"/>
    </source>
</evidence>
<organism evidence="2 3">
    <name type="scientific">Ottowia beijingensis</name>
    <dbReference type="NCBI Taxonomy" id="1207057"/>
    <lineage>
        <taxon>Bacteria</taxon>
        <taxon>Pseudomonadati</taxon>
        <taxon>Pseudomonadota</taxon>
        <taxon>Betaproteobacteria</taxon>
        <taxon>Burkholderiales</taxon>
        <taxon>Comamonadaceae</taxon>
        <taxon>Ottowia</taxon>
    </lineage>
</organism>
<reference evidence="2 3" key="1">
    <citation type="submission" date="2020-07" db="EMBL/GenBank/DDBJ databases">
        <authorList>
            <person name="Maaloum M."/>
        </authorList>
    </citation>
    <scope>NUCLEOTIDE SEQUENCE [LARGE SCALE GENOMIC DNA]</scope>
    <source>
        <strain evidence="2 3">GCS-AN-3</strain>
    </source>
</reference>
<keyword evidence="3" id="KW-1185">Reference proteome</keyword>
<dbReference type="EMBL" id="JACCKX010000001">
    <property type="protein sequence ID" value="NZA01518.1"/>
    <property type="molecule type" value="Genomic_DNA"/>
</dbReference>
<keyword evidence="1" id="KW-0732">Signal</keyword>
<evidence type="ECO:0000313" key="3">
    <source>
        <dbReference type="Proteomes" id="UP000589716"/>
    </source>
</evidence>
<dbReference type="AlphaFoldDB" id="A0A853IXD7"/>
<proteinExistence type="predicted"/>
<name>A0A853IXD7_9BURK</name>
<accession>A0A853IXD7</accession>
<gene>
    <name evidence="2" type="ORF">H0I39_06595</name>
</gene>
<feature type="signal peptide" evidence="1">
    <location>
        <begin position="1"/>
        <end position="23"/>
    </location>
</feature>
<feature type="chain" id="PRO_5032779606" evidence="1">
    <location>
        <begin position="24"/>
        <end position="46"/>
    </location>
</feature>
<comment type="caution">
    <text evidence="2">The sequence shown here is derived from an EMBL/GenBank/DDBJ whole genome shotgun (WGS) entry which is preliminary data.</text>
</comment>
<dbReference type="Proteomes" id="UP000589716">
    <property type="component" value="Unassembled WGS sequence"/>
</dbReference>
<protein>
    <submittedName>
        <fullName evidence="2">Uncharacterized protein</fullName>
    </submittedName>
</protein>
<dbReference type="RefSeq" id="WP_180549982.1">
    <property type="nucleotide sequence ID" value="NZ_JACCKX010000001.1"/>
</dbReference>